<evidence type="ECO:0000313" key="2">
    <source>
        <dbReference type="Proteomes" id="UP001476798"/>
    </source>
</evidence>
<dbReference type="PRINTS" id="PR00457">
    <property type="entry name" value="ANPEROXIDASE"/>
</dbReference>
<accession>A0ABV0MP38</accession>
<sequence length="496" mass="56129">MDNTLHLIKRALAKRQKRSINATDLISAEDLATIARLTGCSAQVRIIKCGDIPNLNKYRTANNTCNNIENPRWGASNIPFLRWLPAEYEDKISTPKGWTPNLKINNRLLPLVRKVSNRILSTANSDVDSDPLYTFLVTIFGQWTDHDLTFTPNSPSIRSFNDGINCADTCTKTEPCFPIEFPSDDLRVRDNSEKCMGFTRSAPACGSGNSGYIFGSPTVRQQMNTLTAFIDVGQVYGSDHSRASLLRNFSTDGLLKVNEEHKDNGRDLLPFITMGPNMCATRRRITNDTSAEEVQCFFAGDGRVNENPALASLHTLLMREHNRLAHALASLNPQWDGEKLYQEARKIMGGYFQVITYRDWLPHIVGPEAMSRQLSTYSGYNKSIDPSIANVFASAAFRFAHLMVQPFIFRLDENYEEHPQYPTELLHRTMFTPWRIVFEGGLDPILRGLVGRQAKLKTQNKMMTEELRDRLFKFTEKLALDLGSLNMQRGRDHGIP</sequence>
<dbReference type="Pfam" id="PF03098">
    <property type="entry name" value="An_peroxidase"/>
    <property type="match status" value="1"/>
</dbReference>
<dbReference type="EMBL" id="JAHRIO010007368">
    <property type="protein sequence ID" value="MEQ2160439.1"/>
    <property type="molecule type" value="Genomic_DNA"/>
</dbReference>
<dbReference type="Proteomes" id="UP001476798">
    <property type="component" value="Unassembled WGS sequence"/>
</dbReference>
<evidence type="ECO:0000313" key="1">
    <source>
        <dbReference type="EMBL" id="MEQ2160439.1"/>
    </source>
</evidence>
<comment type="caution">
    <text evidence="1">The sequence shown here is derived from an EMBL/GenBank/DDBJ whole genome shotgun (WGS) entry which is preliminary data.</text>
</comment>
<dbReference type="SUPFAM" id="SSF48113">
    <property type="entry name" value="Heme-dependent peroxidases"/>
    <property type="match status" value="1"/>
</dbReference>
<dbReference type="PROSITE" id="PS50292">
    <property type="entry name" value="PEROXIDASE_3"/>
    <property type="match status" value="1"/>
</dbReference>
<reference evidence="1 2" key="1">
    <citation type="submission" date="2021-06" db="EMBL/GenBank/DDBJ databases">
        <authorList>
            <person name="Palmer J.M."/>
        </authorList>
    </citation>
    <scope>NUCLEOTIDE SEQUENCE [LARGE SCALE GENOMIC DNA]</scope>
    <source>
        <strain evidence="1 2">GA_2019</strain>
        <tissue evidence="1">Muscle</tissue>
    </source>
</reference>
<protein>
    <recommendedName>
        <fullName evidence="3">Eosinophil peroxidase</fullName>
    </recommendedName>
</protein>
<proteinExistence type="predicted"/>
<dbReference type="PANTHER" id="PTHR11475:SF63">
    <property type="entry name" value="EOSINOPHIL PEROXIDASE"/>
    <property type="match status" value="1"/>
</dbReference>
<dbReference type="InterPro" id="IPR010255">
    <property type="entry name" value="Haem_peroxidase_sf"/>
</dbReference>
<feature type="non-terminal residue" evidence="1">
    <location>
        <position position="496"/>
    </location>
</feature>
<organism evidence="1 2">
    <name type="scientific">Goodea atripinnis</name>
    <dbReference type="NCBI Taxonomy" id="208336"/>
    <lineage>
        <taxon>Eukaryota</taxon>
        <taxon>Metazoa</taxon>
        <taxon>Chordata</taxon>
        <taxon>Craniata</taxon>
        <taxon>Vertebrata</taxon>
        <taxon>Euteleostomi</taxon>
        <taxon>Actinopterygii</taxon>
        <taxon>Neopterygii</taxon>
        <taxon>Teleostei</taxon>
        <taxon>Neoteleostei</taxon>
        <taxon>Acanthomorphata</taxon>
        <taxon>Ovalentaria</taxon>
        <taxon>Atherinomorphae</taxon>
        <taxon>Cyprinodontiformes</taxon>
        <taxon>Goodeidae</taxon>
        <taxon>Goodea</taxon>
    </lineage>
</organism>
<dbReference type="InterPro" id="IPR019791">
    <property type="entry name" value="Haem_peroxidase_animal"/>
</dbReference>
<name>A0ABV0MP38_9TELE</name>
<evidence type="ECO:0008006" key="3">
    <source>
        <dbReference type="Google" id="ProtNLM"/>
    </source>
</evidence>
<dbReference type="InterPro" id="IPR037120">
    <property type="entry name" value="Haem_peroxidase_sf_animal"/>
</dbReference>
<keyword evidence="2" id="KW-1185">Reference proteome</keyword>
<dbReference type="Gene3D" id="1.10.640.10">
    <property type="entry name" value="Haem peroxidase domain superfamily, animal type"/>
    <property type="match status" value="1"/>
</dbReference>
<dbReference type="PANTHER" id="PTHR11475">
    <property type="entry name" value="OXIDASE/PEROXIDASE"/>
    <property type="match status" value="1"/>
</dbReference>
<gene>
    <name evidence="1" type="ORF">GOODEAATRI_033741</name>
</gene>